<feature type="signal peptide" evidence="1">
    <location>
        <begin position="1"/>
        <end position="28"/>
    </location>
</feature>
<dbReference type="KEGG" id="nmv:NITMOv2_1995"/>
<sequence length="190" mass="21270">MATSFLSRRWLPQAAFLLCLTYQGGAGAQEPIDERAVESRSEVFRAADWRGGSDVAFEGCTANSGEYTLWVYATREKCGVPREQAERVVMFRQPLPGVSPLRATSHLPEGRYAVWVFGAGDPGHPWINLCAKTCVKGALPKEPGWVSLGWIEVRTRHLMWLKTWEQPDGHQLFVQAVVLSSDDVRPEWSP</sequence>
<dbReference type="RefSeq" id="WP_053379582.1">
    <property type="nucleotide sequence ID" value="NZ_CP011801.1"/>
</dbReference>
<organism evidence="2 3">
    <name type="scientific">Nitrospira moscoviensis</name>
    <dbReference type="NCBI Taxonomy" id="42253"/>
    <lineage>
        <taxon>Bacteria</taxon>
        <taxon>Pseudomonadati</taxon>
        <taxon>Nitrospirota</taxon>
        <taxon>Nitrospiria</taxon>
        <taxon>Nitrospirales</taxon>
        <taxon>Nitrospiraceae</taxon>
        <taxon>Nitrospira</taxon>
    </lineage>
</organism>
<dbReference type="EMBL" id="CP011801">
    <property type="protein sequence ID" value="ALA58412.1"/>
    <property type="molecule type" value="Genomic_DNA"/>
</dbReference>
<dbReference type="AlphaFoldDB" id="A0A0K2GCV6"/>
<reference evidence="2 3" key="1">
    <citation type="journal article" date="2015" name="Proc. Natl. Acad. Sci. U.S.A.">
        <title>Expanded metabolic versatility of ubiquitous nitrite-oxidizing bacteria from the genus Nitrospira.</title>
        <authorList>
            <person name="Koch H."/>
            <person name="Lucker S."/>
            <person name="Albertsen M."/>
            <person name="Kitzinger K."/>
            <person name="Herbold C."/>
            <person name="Spieck E."/>
            <person name="Nielsen P.H."/>
            <person name="Wagner M."/>
            <person name="Daims H."/>
        </authorList>
    </citation>
    <scope>NUCLEOTIDE SEQUENCE [LARGE SCALE GENOMIC DNA]</scope>
    <source>
        <strain evidence="2 3">NSP M-1</strain>
    </source>
</reference>
<gene>
    <name evidence="2" type="ORF">NITMOv2_1995</name>
</gene>
<accession>A0A0K2GCV6</accession>
<evidence type="ECO:0000313" key="2">
    <source>
        <dbReference type="EMBL" id="ALA58412.1"/>
    </source>
</evidence>
<evidence type="ECO:0000313" key="3">
    <source>
        <dbReference type="Proteomes" id="UP000069205"/>
    </source>
</evidence>
<protein>
    <recommendedName>
        <fullName evidence="4">Lipoprotein</fullName>
    </recommendedName>
</protein>
<evidence type="ECO:0008006" key="4">
    <source>
        <dbReference type="Google" id="ProtNLM"/>
    </source>
</evidence>
<feature type="chain" id="PRO_5005476733" description="Lipoprotein" evidence="1">
    <location>
        <begin position="29"/>
        <end position="190"/>
    </location>
</feature>
<dbReference type="Proteomes" id="UP000069205">
    <property type="component" value="Chromosome"/>
</dbReference>
<keyword evidence="1" id="KW-0732">Signal</keyword>
<evidence type="ECO:0000256" key="1">
    <source>
        <dbReference type="SAM" id="SignalP"/>
    </source>
</evidence>
<keyword evidence="3" id="KW-1185">Reference proteome</keyword>
<proteinExistence type="predicted"/>
<dbReference type="PATRIC" id="fig|42253.5.peg.1966"/>
<name>A0A0K2GCV6_NITMO</name>